<evidence type="ECO:0000259" key="7">
    <source>
        <dbReference type="Pfam" id="PF01292"/>
    </source>
</evidence>
<dbReference type="PANTHER" id="PTHR30485">
    <property type="entry name" value="NI/FE-HYDROGENASE 1 B-TYPE CYTOCHROME SUBUNIT"/>
    <property type="match status" value="1"/>
</dbReference>
<dbReference type="AlphaFoldDB" id="A0A7X6BI39"/>
<evidence type="ECO:0000256" key="3">
    <source>
        <dbReference type="ARBA" id="ARBA00022692"/>
    </source>
</evidence>
<evidence type="ECO:0000256" key="1">
    <source>
        <dbReference type="ARBA" id="ARBA00004651"/>
    </source>
</evidence>
<feature type="transmembrane region" description="Helical" evidence="6">
    <location>
        <begin position="51"/>
        <end position="69"/>
    </location>
</feature>
<dbReference type="GO" id="GO:0009055">
    <property type="term" value="F:electron transfer activity"/>
    <property type="evidence" value="ECO:0007669"/>
    <property type="project" value="InterPro"/>
</dbReference>
<protein>
    <submittedName>
        <fullName evidence="8">Cytochrome b</fullName>
    </submittedName>
</protein>
<comment type="caution">
    <text evidence="8">The sequence shown here is derived from an EMBL/GenBank/DDBJ whole genome shotgun (WGS) entry which is preliminary data.</text>
</comment>
<feature type="domain" description="Cytochrome b561 bacterial/Ni-hydrogenase" evidence="7">
    <location>
        <begin position="21"/>
        <end position="191"/>
    </location>
</feature>
<reference evidence="8 9" key="1">
    <citation type="submission" date="2020-03" db="EMBL/GenBank/DDBJ databases">
        <title>Genomic Encyclopedia of Type Strains, Phase IV (KMG-IV): sequencing the most valuable type-strain genomes for metagenomic binning, comparative biology and taxonomic classification.</title>
        <authorList>
            <person name="Goeker M."/>
        </authorList>
    </citation>
    <scope>NUCLEOTIDE SEQUENCE [LARGE SCALE GENOMIC DNA]</scope>
    <source>
        <strain evidence="8 9">DSM 16846</strain>
    </source>
</reference>
<dbReference type="EMBL" id="JAATJC010000001">
    <property type="protein sequence ID" value="NJC06756.1"/>
    <property type="molecule type" value="Genomic_DNA"/>
</dbReference>
<dbReference type="SUPFAM" id="SSF81342">
    <property type="entry name" value="Transmembrane di-heme cytochromes"/>
    <property type="match status" value="1"/>
</dbReference>
<comment type="subcellular location">
    <subcellularLocation>
        <location evidence="1">Cell membrane</location>
        <topology evidence="1">Multi-pass membrane protein</topology>
    </subcellularLocation>
</comment>
<evidence type="ECO:0000256" key="2">
    <source>
        <dbReference type="ARBA" id="ARBA00022475"/>
    </source>
</evidence>
<evidence type="ECO:0000256" key="5">
    <source>
        <dbReference type="ARBA" id="ARBA00023136"/>
    </source>
</evidence>
<dbReference type="Pfam" id="PF01292">
    <property type="entry name" value="Ni_hydr_CYTB"/>
    <property type="match status" value="1"/>
</dbReference>
<sequence length="232" mass="25022">MTEAAASVPEDQAAPRSSVPVWDLPIRLVHWTIALLVAFSWWSAENGEIEWHIRSGLTILFLLLFRLLWGVLGSSTARFGSFVAGPSRVAAYLRDPAGWSRVGHTPLGALSVVALLALLVLQVAFGLPLSDEDGIVTGPLNRLVSFDTAEWAHEVHEILFNILLAFIALHVAAIVYYRWKGRHLVSAMVTGDSKDYPAGTQGLVRAGAGRLVVSLAIAAAVTWWIANGVPGL</sequence>
<keyword evidence="4 6" id="KW-1133">Transmembrane helix</keyword>
<keyword evidence="3 6" id="KW-0812">Transmembrane</keyword>
<evidence type="ECO:0000256" key="4">
    <source>
        <dbReference type="ARBA" id="ARBA00022989"/>
    </source>
</evidence>
<keyword evidence="5 6" id="KW-0472">Membrane</keyword>
<dbReference type="InterPro" id="IPR011577">
    <property type="entry name" value="Cyt_b561_bac/Ni-Hgenase"/>
</dbReference>
<keyword evidence="9" id="KW-1185">Reference proteome</keyword>
<dbReference type="Proteomes" id="UP000558192">
    <property type="component" value="Unassembled WGS sequence"/>
</dbReference>
<dbReference type="GO" id="GO:0020037">
    <property type="term" value="F:heme binding"/>
    <property type="evidence" value="ECO:0007669"/>
    <property type="project" value="TreeGrafter"/>
</dbReference>
<feature type="transmembrane region" description="Helical" evidence="6">
    <location>
        <begin position="105"/>
        <end position="125"/>
    </location>
</feature>
<evidence type="ECO:0000256" key="6">
    <source>
        <dbReference type="SAM" id="Phobius"/>
    </source>
</evidence>
<feature type="transmembrane region" description="Helical" evidence="6">
    <location>
        <begin position="158"/>
        <end position="179"/>
    </location>
</feature>
<name>A0A7X6BI39_9SPHN</name>
<accession>A0A7X6BI39</accession>
<dbReference type="Gene3D" id="1.20.950.20">
    <property type="entry name" value="Transmembrane di-heme cytochromes, Chain C"/>
    <property type="match status" value="1"/>
</dbReference>
<dbReference type="RefSeq" id="WP_168070177.1">
    <property type="nucleotide sequence ID" value="NZ_JAATJC010000001.1"/>
</dbReference>
<organism evidence="8 9">
    <name type="scientific">Sphingomonas kaistensis</name>
    <dbReference type="NCBI Taxonomy" id="298708"/>
    <lineage>
        <taxon>Bacteria</taxon>
        <taxon>Pseudomonadati</taxon>
        <taxon>Pseudomonadota</taxon>
        <taxon>Alphaproteobacteria</taxon>
        <taxon>Sphingomonadales</taxon>
        <taxon>Sphingomonadaceae</taxon>
        <taxon>Sphingomonas</taxon>
    </lineage>
</organism>
<dbReference type="PANTHER" id="PTHR30485:SF2">
    <property type="entry name" value="BLL0597 PROTEIN"/>
    <property type="match status" value="1"/>
</dbReference>
<dbReference type="GO" id="GO:0005886">
    <property type="term" value="C:plasma membrane"/>
    <property type="evidence" value="ECO:0007669"/>
    <property type="project" value="UniProtKB-SubCell"/>
</dbReference>
<evidence type="ECO:0000313" key="9">
    <source>
        <dbReference type="Proteomes" id="UP000558192"/>
    </source>
</evidence>
<feature type="transmembrane region" description="Helical" evidence="6">
    <location>
        <begin position="208"/>
        <end position="226"/>
    </location>
</feature>
<dbReference type="InterPro" id="IPR051542">
    <property type="entry name" value="Hydrogenase_cytochrome"/>
</dbReference>
<dbReference type="GO" id="GO:0022904">
    <property type="term" value="P:respiratory electron transport chain"/>
    <property type="evidence" value="ECO:0007669"/>
    <property type="project" value="InterPro"/>
</dbReference>
<proteinExistence type="predicted"/>
<keyword evidence="2" id="KW-1003">Cell membrane</keyword>
<dbReference type="InterPro" id="IPR016174">
    <property type="entry name" value="Di-haem_cyt_TM"/>
</dbReference>
<gene>
    <name evidence="8" type="ORF">GGQ97_002549</name>
</gene>
<evidence type="ECO:0000313" key="8">
    <source>
        <dbReference type="EMBL" id="NJC06756.1"/>
    </source>
</evidence>